<dbReference type="Proteomes" id="UP001609821">
    <property type="component" value="Unassembled WGS sequence"/>
</dbReference>
<proteinExistence type="predicted"/>
<dbReference type="RefSeq" id="WP_395246385.1">
    <property type="nucleotide sequence ID" value="NZ_JBINXA010000028.1"/>
</dbReference>
<accession>A0ABW7LSR1</accession>
<sequence>MEQLLARLAEEGAQTALAKASPIPEEWKSHISTDLECPSCFRRGAEVVRAGRSKSDGQVVRQAYFRFGKSGTTTGHHPFCDFTGNVPAGHIPENLVLFSTAKDGVSRAVRELVCKGIALHIFEQRDIRAMREWFFRQKQQSQFVVTLEPGLPAWLESLGRYCHWTPRRSARHFVLTDDVLKIPAFDFKAAARTELALRYQPVLKEMFDKKIFLHGVSGRIEKMATDFQDKSVFDPTALAEHYGLTQDFAEFICVNHAPLAKLGNDNAPLISLKNTKYLLAFAALLLFISDWELNAAVGKFARIVSASVTLDETLGNVMGLNPFYDFEAWAMLKNLQELSNIEVPAMTVKEELEAWITDARRRTGLHPPESP</sequence>
<gene>
    <name evidence="1" type="ORF">ACHMWK_01495</name>
</gene>
<organism evidence="1 2">
    <name type="scientific">Pseudomonas kulmbachensis</name>
    <dbReference type="NCBI Taxonomy" id="3043408"/>
    <lineage>
        <taxon>Bacteria</taxon>
        <taxon>Pseudomonadati</taxon>
        <taxon>Pseudomonadota</taxon>
        <taxon>Gammaproteobacteria</taxon>
        <taxon>Pseudomonadales</taxon>
        <taxon>Pseudomonadaceae</taxon>
        <taxon>Pseudomonas</taxon>
    </lineage>
</organism>
<evidence type="ECO:0000313" key="1">
    <source>
        <dbReference type="EMBL" id="MFH6564667.1"/>
    </source>
</evidence>
<reference evidence="1 2" key="1">
    <citation type="submission" date="2024-10" db="EMBL/GenBank/DDBJ databases">
        <title>Aeromonas and Pseudomonas from the Cagarras Archipelago, Rio de Janeiro, Brazil.</title>
        <authorList>
            <person name="Canellas A.L.B."/>
            <person name="Laport M.S."/>
        </authorList>
    </citation>
    <scope>NUCLEOTIDE SEQUENCE [LARGE SCALE GENOMIC DNA]</scope>
    <source>
        <strain evidence="1 2">CPF-4</strain>
    </source>
</reference>
<protein>
    <submittedName>
        <fullName evidence="1">Uncharacterized protein</fullName>
    </submittedName>
</protein>
<dbReference type="EMBL" id="JBINXB010000001">
    <property type="protein sequence ID" value="MFH6564667.1"/>
    <property type="molecule type" value="Genomic_DNA"/>
</dbReference>
<name>A0ABW7LSR1_9PSED</name>
<comment type="caution">
    <text evidence="1">The sequence shown here is derived from an EMBL/GenBank/DDBJ whole genome shotgun (WGS) entry which is preliminary data.</text>
</comment>
<keyword evidence="2" id="KW-1185">Reference proteome</keyword>
<evidence type="ECO:0000313" key="2">
    <source>
        <dbReference type="Proteomes" id="UP001609821"/>
    </source>
</evidence>